<protein>
    <submittedName>
        <fullName evidence="2">Uncharacterized protein</fullName>
    </submittedName>
</protein>
<reference evidence="2 3" key="1">
    <citation type="submission" date="2019-10" db="EMBL/GenBank/DDBJ databases">
        <authorList>
            <person name="Palmer J.M."/>
        </authorList>
    </citation>
    <scope>NUCLEOTIDE SEQUENCE [LARGE SCALE GENOMIC DNA]</scope>
    <source>
        <strain evidence="2 3">TWF718</strain>
    </source>
</reference>
<organism evidence="2 3">
    <name type="scientific">Orbilia javanica</name>
    <dbReference type="NCBI Taxonomy" id="47235"/>
    <lineage>
        <taxon>Eukaryota</taxon>
        <taxon>Fungi</taxon>
        <taxon>Dikarya</taxon>
        <taxon>Ascomycota</taxon>
        <taxon>Pezizomycotina</taxon>
        <taxon>Orbiliomycetes</taxon>
        <taxon>Orbiliales</taxon>
        <taxon>Orbiliaceae</taxon>
        <taxon>Orbilia</taxon>
    </lineage>
</organism>
<dbReference type="Proteomes" id="UP001313282">
    <property type="component" value="Unassembled WGS sequence"/>
</dbReference>
<evidence type="ECO:0000313" key="3">
    <source>
        <dbReference type="Proteomes" id="UP001313282"/>
    </source>
</evidence>
<evidence type="ECO:0000313" key="2">
    <source>
        <dbReference type="EMBL" id="KAK6351956.1"/>
    </source>
</evidence>
<evidence type="ECO:0000256" key="1">
    <source>
        <dbReference type="SAM" id="MobiDB-lite"/>
    </source>
</evidence>
<keyword evidence="3" id="KW-1185">Reference proteome</keyword>
<proteinExistence type="predicted"/>
<sequence length="192" mass="20926">MTSYPYTFQIKNLTTSVTLSYVRDPWNPLGVAGPSGVGFPATSIPPGATADCAAFGSGSYINYNLSGPAGSYSRLQIRWFGVPSTGAPLPGGPSGWWMDATIPTDVYFDETDRVTDHIIYLRDTTPSKIKRGLVEARTPTPVEETMAIKRAEVVSKRRQAEERIKERREALGSAGGQQEKRQAQPLGKFGRV</sequence>
<accession>A0AAN8RG20</accession>
<dbReference type="AlphaFoldDB" id="A0AAN8RG20"/>
<feature type="compositionally biased region" description="Basic and acidic residues" evidence="1">
    <location>
        <begin position="157"/>
        <end position="170"/>
    </location>
</feature>
<gene>
    <name evidence="2" type="ORF">TWF718_005104</name>
</gene>
<feature type="region of interest" description="Disordered" evidence="1">
    <location>
        <begin position="157"/>
        <end position="192"/>
    </location>
</feature>
<comment type="caution">
    <text evidence="2">The sequence shown here is derived from an EMBL/GenBank/DDBJ whole genome shotgun (WGS) entry which is preliminary data.</text>
</comment>
<dbReference type="EMBL" id="JAVHNR010000002">
    <property type="protein sequence ID" value="KAK6351956.1"/>
    <property type="molecule type" value="Genomic_DNA"/>
</dbReference>
<name>A0AAN8RG20_9PEZI</name>